<keyword evidence="11" id="KW-1185">Reference proteome</keyword>
<evidence type="ECO:0000256" key="4">
    <source>
        <dbReference type="ARBA" id="ARBA00022989"/>
    </source>
</evidence>
<reference evidence="10" key="1">
    <citation type="thesis" date="2020" institute="ProQuest LLC" country="789 East Eisenhower Parkway, Ann Arbor, MI, USA">
        <title>Comparative Genomics and Chromosome Evolution.</title>
        <authorList>
            <person name="Mudd A.B."/>
        </authorList>
    </citation>
    <scope>NUCLEOTIDE SEQUENCE</scope>
    <source>
        <strain evidence="10">HN-11 Male</strain>
        <tissue evidence="10">Kidney and liver</tissue>
    </source>
</reference>
<dbReference type="Pfam" id="PF08357">
    <property type="entry name" value="SEFIR"/>
    <property type="match status" value="1"/>
</dbReference>
<keyword evidence="7" id="KW-0325">Glycoprotein</keyword>
<evidence type="ECO:0000313" key="10">
    <source>
        <dbReference type="EMBL" id="KAG9483501.1"/>
    </source>
</evidence>
<evidence type="ECO:0000256" key="7">
    <source>
        <dbReference type="ARBA" id="ARBA00023180"/>
    </source>
</evidence>
<evidence type="ECO:0000256" key="8">
    <source>
        <dbReference type="SAM" id="Phobius"/>
    </source>
</evidence>
<comment type="subcellular location">
    <subcellularLocation>
        <location evidence="1">Membrane</location>
        <topology evidence="1">Single-pass type I membrane protein</topology>
    </subcellularLocation>
</comment>
<keyword evidence="4 8" id="KW-1133">Transmembrane helix</keyword>
<organism evidence="10 11">
    <name type="scientific">Eleutherodactylus coqui</name>
    <name type="common">Puerto Rican coqui</name>
    <dbReference type="NCBI Taxonomy" id="57060"/>
    <lineage>
        <taxon>Eukaryota</taxon>
        <taxon>Metazoa</taxon>
        <taxon>Chordata</taxon>
        <taxon>Craniata</taxon>
        <taxon>Vertebrata</taxon>
        <taxon>Euteleostomi</taxon>
        <taxon>Amphibia</taxon>
        <taxon>Batrachia</taxon>
        <taxon>Anura</taxon>
        <taxon>Neobatrachia</taxon>
        <taxon>Hyloidea</taxon>
        <taxon>Eleutherodactylidae</taxon>
        <taxon>Eleutherodactylinae</taxon>
        <taxon>Eleutherodactylus</taxon>
        <taxon>Eleutherodactylus</taxon>
    </lineage>
</organism>
<evidence type="ECO:0000256" key="6">
    <source>
        <dbReference type="ARBA" id="ARBA00023170"/>
    </source>
</evidence>
<evidence type="ECO:0000259" key="9">
    <source>
        <dbReference type="PROSITE" id="PS51534"/>
    </source>
</evidence>
<dbReference type="InterPro" id="IPR013568">
    <property type="entry name" value="SEFIR_dom"/>
</dbReference>
<dbReference type="PANTHER" id="PTHR15583">
    <property type="entry name" value="INTERLEUKIN-17 RECEPTOR"/>
    <property type="match status" value="1"/>
</dbReference>
<protein>
    <recommendedName>
        <fullName evidence="9">SEFIR domain-containing protein</fullName>
    </recommendedName>
</protein>
<evidence type="ECO:0000256" key="2">
    <source>
        <dbReference type="ARBA" id="ARBA00022692"/>
    </source>
</evidence>
<keyword evidence="5 8" id="KW-0472">Membrane</keyword>
<proteinExistence type="predicted"/>
<keyword evidence="6" id="KW-0675">Receptor</keyword>
<dbReference type="InterPro" id="IPR039465">
    <property type="entry name" value="IL-17_rcpt-like"/>
</dbReference>
<name>A0A8J6K8Y0_ELECQ</name>
<dbReference type="GO" id="GO:0030368">
    <property type="term" value="F:interleukin-17 receptor activity"/>
    <property type="evidence" value="ECO:0007669"/>
    <property type="project" value="InterPro"/>
</dbReference>
<dbReference type="Proteomes" id="UP000770717">
    <property type="component" value="Unassembled WGS sequence"/>
</dbReference>
<keyword evidence="2 8" id="KW-0812">Transmembrane</keyword>
<evidence type="ECO:0000256" key="3">
    <source>
        <dbReference type="ARBA" id="ARBA00022729"/>
    </source>
</evidence>
<dbReference type="EMBL" id="WNTK01000005">
    <property type="protein sequence ID" value="KAG9483501.1"/>
    <property type="molecule type" value="Genomic_DNA"/>
</dbReference>
<evidence type="ECO:0000256" key="1">
    <source>
        <dbReference type="ARBA" id="ARBA00004479"/>
    </source>
</evidence>
<dbReference type="PANTHER" id="PTHR15583:SF12">
    <property type="entry name" value="INTERLEUKIN-17 RECEPTOR C"/>
    <property type="match status" value="1"/>
</dbReference>
<feature type="domain" description="SEFIR" evidence="9">
    <location>
        <begin position="89"/>
        <end position="240"/>
    </location>
</feature>
<evidence type="ECO:0000313" key="11">
    <source>
        <dbReference type="Proteomes" id="UP000770717"/>
    </source>
</evidence>
<accession>A0A8J6K8Y0</accession>
<dbReference type="OrthoDB" id="9949622at2759"/>
<gene>
    <name evidence="10" type="ORF">GDO78_009427</name>
</gene>
<evidence type="ECO:0000256" key="5">
    <source>
        <dbReference type="ARBA" id="ARBA00023136"/>
    </source>
</evidence>
<keyword evidence="3" id="KW-0732">Signal</keyword>
<dbReference type="AlphaFoldDB" id="A0A8J6K8Y0"/>
<dbReference type="GO" id="GO:0016020">
    <property type="term" value="C:membrane"/>
    <property type="evidence" value="ECO:0007669"/>
    <property type="project" value="UniProtKB-SubCell"/>
</dbReference>
<dbReference type="PROSITE" id="PS51534">
    <property type="entry name" value="SEFIR"/>
    <property type="match status" value="1"/>
</dbReference>
<feature type="transmembrane region" description="Helical" evidence="8">
    <location>
        <begin position="46"/>
        <end position="65"/>
    </location>
</feature>
<dbReference type="Gene3D" id="3.40.50.11530">
    <property type="match status" value="1"/>
</dbReference>
<sequence>MERLQFLDKKILEDVITHKCMMIFKSGEDSELYACSVEKYLRSTWIWPWVLCLFAVACVLLVLLLKNENLKKWLKSMTAERSLSEIFNNRRVLILYSPDNQEYEHLVRVFASSLKDLQLDVILDQWHRIKMSEINPLPWYHQQKSLVFEKGGLIILLFSEGAREKYNAWQAQDATQCNDPDPYHSFGAVLNCVESDFYNKKANGRYVVATLGPSHPNFVPKPFNLVPVYNLPIYLEKLLKEIAGNNAKKLGHKQVNRLSNKIRDKLFNEDKLKSVNSNGSVAVELQPLVQNTSNVSENYG</sequence>
<comment type="caution">
    <text evidence="10">The sequence shown here is derived from an EMBL/GenBank/DDBJ whole genome shotgun (WGS) entry which is preliminary data.</text>
</comment>